<dbReference type="Proteomes" id="UP000048926">
    <property type="component" value="Unassembled WGS sequence"/>
</dbReference>
<gene>
    <name evidence="2" type="ORF">LAL4801_01313</name>
</gene>
<dbReference type="GO" id="GO:0016829">
    <property type="term" value="F:lyase activity"/>
    <property type="evidence" value="ECO:0007669"/>
    <property type="project" value="UniProtKB-KW"/>
</dbReference>
<dbReference type="InterPro" id="IPR029068">
    <property type="entry name" value="Glyas_Bleomycin-R_OHBP_Dase"/>
</dbReference>
<proteinExistence type="predicted"/>
<evidence type="ECO:0000259" key="1">
    <source>
        <dbReference type="PROSITE" id="PS51819"/>
    </source>
</evidence>
<dbReference type="SUPFAM" id="SSF54593">
    <property type="entry name" value="Glyoxalase/Bleomycin resistance protein/Dihydroxybiphenyl dioxygenase"/>
    <property type="match status" value="1"/>
</dbReference>
<reference evidence="3" key="1">
    <citation type="submission" date="2015-07" db="EMBL/GenBank/DDBJ databases">
        <authorList>
            <person name="Rodrigo-Torres Lidia"/>
            <person name="Arahal R.David."/>
        </authorList>
    </citation>
    <scope>NUCLEOTIDE SEQUENCE [LARGE SCALE GENOMIC DNA]</scope>
    <source>
        <strain evidence="3">CECT 4801</strain>
    </source>
</reference>
<dbReference type="OrthoDB" id="9798430at2"/>
<dbReference type="InterPro" id="IPR037523">
    <property type="entry name" value="VOC_core"/>
</dbReference>
<organism evidence="2 3">
    <name type="scientific">Roseibium aggregatum</name>
    <dbReference type="NCBI Taxonomy" id="187304"/>
    <lineage>
        <taxon>Bacteria</taxon>
        <taxon>Pseudomonadati</taxon>
        <taxon>Pseudomonadota</taxon>
        <taxon>Alphaproteobacteria</taxon>
        <taxon>Hyphomicrobiales</taxon>
        <taxon>Stappiaceae</taxon>
        <taxon>Roseibium</taxon>
    </lineage>
</organism>
<dbReference type="STRING" id="187304.B0E33_23640"/>
<dbReference type="EMBL" id="CXST01000001">
    <property type="protein sequence ID" value="CTQ42876.1"/>
    <property type="molecule type" value="Genomic_DNA"/>
</dbReference>
<dbReference type="PROSITE" id="PS51819">
    <property type="entry name" value="VOC"/>
    <property type="match status" value="1"/>
</dbReference>
<protein>
    <submittedName>
        <fullName evidence="2">Putative lactoylglutathione lyase</fullName>
    </submittedName>
</protein>
<evidence type="ECO:0000313" key="3">
    <source>
        <dbReference type="Proteomes" id="UP000048926"/>
    </source>
</evidence>
<dbReference type="RefSeq" id="WP_055654941.1">
    <property type="nucleotide sequence ID" value="NZ_CP045622.1"/>
</dbReference>
<dbReference type="Pfam" id="PF00903">
    <property type="entry name" value="Glyoxalase"/>
    <property type="match status" value="1"/>
</dbReference>
<feature type="domain" description="VOC" evidence="1">
    <location>
        <begin position="4"/>
        <end position="127"/>
    </location>
</feature>
<dbReference type="CDD" id="cd07251">
    <property type="entry name" value="VOC_like"/>
    <property type="match status" value="1"/>
</dbReference>
<sequence length="144" mass="15644">MEQRISVTTLVVEDVAEARRFFEDGLGWQVHSSPGPEVVFFQVPGSVFALYGRASLEEEIGRSVTDSPTGAVTLAWNGRSEAEVDTSFLKALAAGARSVKEPQKAFWGGYSSYVEVPGGHLLEIAYNPFWPVEEDGAITLPPVQ</sequence>
<accession>A0A0M6Y0U7</accession>
<evidence type="ECO:0000313" key="2">
    <source>
        <dbReference type="EMBL" id="CTQ42876.1"/>
    </source>
</evidence>
<name>A0A0M6Y0U7_9HYPH</name>
<dbReference type="InterPro" id="IPR004360">
    <property type="entry name" value="Glyas_Fos-R_dOase_dom"/>
</dbReference>
<dbReference type="KEGG" id="lagg:B0E33_23640"/>
<dbReference type="PANTHER" id="PTHR36503">
    <property type="entry name" value="BLR2520 PROTEIN"/>
    <property type="match status" value="1"/>
</dbReference>
<keyword evidence="2" id="KW-0456">Lyase</keyword>
<dbReference type="AlphaFoldDB" id="A0A0M6Y0U7"/>
<dbReference type="PANTHER" id="PTHR36503:SF1">
    <property type="entry name" value="BLR2520 PROTEIN"/>
    <property type="match status" value="1"/>
</dbReference>
<keyword evidence="3" id="KW-1185">Reference proteome</keyword>
<dbReference type="Gene3D" id="3.10.180.10">
    <property type="entry name" value="2,3-Dihydroxybiphenyl 1,2-Dioxygenase, domain 1"/>
    <property type="match status" value="1"/>
</dbReference>